<gene>
    <name evidence="5" type="primary">sufC</name>
    <name evidence="5" type="ORF">A357_034</name>
</gene>
<keyword evidence="3" id="KW-0067">ATP-binding</keyword>
<accession>J3TWG6</accession>
<dbReference type="RefSeq" id="WP_014887559.1">
    <property type="nucleotide sequence ID" value="NC_018418.1"/>
</dbReference>
<evidence type="ECO:0000256" key="2">
    <source>
        <dbReference type="ARBA" id="ARBA00022741"/>
    </source>
</evidence>
<dbReference type="InterPro" id="IPR010230">
    <property type="entry name" value="FeS-cluster_ATPase_SufC"/>
</dbReference>
<dbReference type="PANTHER" id="PTHR43204:SF1">
    <property type="entry name" value="ABC TRANSPORTER I FAMILY MEMBER 6, CHLOROPLASTIC"/>
    <property type="match status" value="1"/>
</dbReference>
<dbReference type="InterPro" id="IPR027417">
    <property type="entry name" value="P-loop_NTPase"/>
</dbReference>
<evidence type="ECO:0000259" key="4">
    <source>
        <dbReference type="PROSITE" id="PS50893"/>
    </source>
</evidence>
<dbReference type="Proteomes" id="UP000003935">
    <property type="component" value="Chromosome"/>
</dbReference>
<evidence type="ECO:0000256" key="3">
    <source>
        <dbReference type="ARBA" id="ARBA00022840"/>
    </source>
</evidence>
<evidence type="ECO:0000313" key="5">
    <source>
        <dbReference type="EMBL" id="AFP84260.1"/>
    </source>
</evidence>
<proteinExistence type="inferred from homology"/>
<dbReference type="GO" id="GO:0005524">
    <property type="term" value="F:ATP binding"/>
    <property type="evidence" value="ECO:0007669"/>
    <property type="project" value="UniProtKB-KW"/>
</dbReference>
<dbReference type="PATRIC" id="fig|1202540.3.peg.34"/>
<name>J3TWG6_CARRU</name>
<dbReference type="Gene3D" id="3.40.50.300">
    <property type="entry name" value="P-loop containing nucleotide triphosphate hydrolases"/>
    <property type="match status" value="1"/>
</dbReference>
<dbReference type="OrthoDB" id="9806149at2"/>
<evidence type="ECO:0000256" key="1">
    <source>
        <dbReference type="ARBA" id="ARBA00006216"/>
    </source>
</evidence>
<comment type="similarity">
    <text evidence="1">Belongs to the ABC transporter superfamily. Ycf16 family.</text>
</comment>
<dbReference type="EMBL" id="CP003545">
    <property type="protein sequence ID" value="AFP84260.1"/>
    <property type="molecule type" value="Genomic_DNA"/>
</dbReference>
<dbReference type="PANTHER" id="PTHR43204">
    <property type="entry name" value="ABC TRANSPORTER I FAMILY MEMBER 6, CHLOROPLASTIC"/>
    <property type="match status" value="1"/>
</dbReference>
<feature type="domain" description="ABC transporter" evidence="4">
    <location>
        <begin position="2"/>
        <end position="220"/>
    </location>
</feature>
<dbReference type="KEGG" id="crv:A357_034"/>
<dbReference type="SUPFAM" id="SSF52540">
    <property type="entry name" value="P-loop containing nucleoside triphosphate hydrolases"/>
    <property type="match status" value="1"/>
</dbReference>
<dbReference type="PROSITE" id="PS50893">
    <property type="entry name" value="ABC_TRANSPORTER_2"/>
    <property type="match status" value="1"/>
</dbReference>
<dbReference type="HOGENOM" id="CLU_000604_48_1_6"/>
<dbReference type="AlphaFoldDB" id="J3TWG6"/>
<sequence length="221" mass="26391">MIKIKKLFIKCNNLFIFKNLNFFFEKNNIYTLIGDNGTGKSSFLKSLINDENYFITGEIFFQKYNIKLYELDFISRIGIFISYQNSIEIKNIKNIFFLKTCFDIFNFNKKFFFKKINYFTKIMFYKKELLIRNYNFGFSGGEKKKNEFLFLLVSNPVLILLDEIDSGLEQSSVLIIFNYLNLIKKNKYIIIISHNKNIISILKIDFFLKVKKNKINILKCI</sequence>
<dbReference type="STRING" id="1202540.A357_034"/>
<evidence type="ECO:0000313" key="6">
    <source>
        <dbReference type="Proteomes" id="UP000003935"/>
    </source>
</evidence>
<organism evidence="5 6">
    <name type="scientific">Candidatus Carsonella ruddii PC isolate NHV</name>
    <dbReference type="NCBI Taxonomy" id="1202540"/>
    <lineage>
        <taxon>Bacteria</taxon>
        <taxon>Pseudomonadati</taxon>
        <taxon>Pseudomonadota</taxon>
        <taxon>Gammaproteobacteria</taxon>
        <taxon>Oceanospirillales</taxon>
        <taxon>Halomonadaceae</taxon>
        <taxon>Zymobacter group</taxon>
        <taxon>Candidatus Carsonella</taxon>
    </lineage>
</organism>
<dbReference type="Pfam" id="PF00005">
    <property type="entry name" value="ABC_tran"/>
    <property type="match status" value="1"/>
</dbReference>
<keyword evidence="2" id="KW-0547">Nucleotide-binding</keyword>
<protein>
    <submittedName>
        <fullName evidence="5">FeS assembly ATPase SufC</fullName>
    </submittedName>
</protein>
<reference evidence="5 6" key="1">
    <citation type="journal article" date="2012" name="Mol. Biol. Evol.">
        <title>Genome reduction and co-evolution between the primary and secondary bacterial symbionts of psyllids.</title>
        <authorList>
            <person name="Sloan D.B."/>
            <person name="Moran N.A."/>
        </authorList>
    </citation>
    <scope>NUCLEOTIDE SEQUENCE [LARGE SCALE GENOMIC DNA]</scope>
    <source>
        <strain evidence="5 6">PC</strain>
    </source>
</reference>
<dbReference type="InterPro" id="IPR003439">
    <property type="entry name" value="ABC_transporter-like_ATP-bd"/>
</dbReference>
<dbReference type="GO" id="GO:0016887">
    <property type="term" value="F:ATP hydrolysis activity"/>
    <property type="evidence" value="ECO:0007669"/>
    <property type="project" value="InterPro"/>
</dbReference>